<dbReference type="SUPFAM" id="SSF50249">
    <property type="entry name" value="Nucleic acid-binding proteins"/>
    <property type="match status" value="1"/>
</dbReference>
<evidence type="ECO:0000256" key="4">
    <source>
        <dbReference type="ARBA" id="ARBA00022980"/>
    </source>
</evidence>
<dbReference type="Pfam" id="PF00366">
    <property type="entry name" value="Ribosomal_S17"/>
    <property type="match status" value="1"/>
</dbReference>
<dbReference type="Proteomes" id="UP000178999">
    <property type="component" value="Unassembled WGS sequence"/>
</dbReference>
<accession>A0A1F8CUQ0</accession>
<dbReference type="HAMAP" id="MF_01345_B">
    <property type="entry name" value="Ribosomal_uS17_B"/>
    <property type="match status" value="1"/>
</dbReference>
<evidence type="ECO:0000256" key="3">
    <source>
        <dbReference type="ARBA" id="ARBA00022884"/>
    </source>
</evidence>
<name>A0A1F8CUQ0_9BACT</name>
<dbReference type="EMBL" id="MGHY01000005">
    <property type="protein sequence ID" value="OGM80047.1"/>
    <property type="molecule type" value="Genomic_DNA"/>
</dbReference>
<comment type="caution">
    <text evidence="7">The sequence shown here is derived from an EMBL/GenBank/DDBJ whole genome shotgun (WGS) entry which is preliminary data.</text>
</comment>
<evidence type="ECO:0000256" key="6">
    <source>
        <dbReference type="HAMAP-Rule" id="MF_01345"/>
    </source>
</evidence>
<reference evidence="7 8" key="1">
    <citation type="journal article" date="2016" name="Nat. Commun.">
        <title>Thousands of microbial genomes shed light on interconnected biogeochemical processes in an aquifer system.</title>
        <authorList>
            <person name="Anantharaman K."/>
            <person name="Brown C.T."/>
            <person name="Hug L.A."/>
            <person name="Sharon I."/>
            <person name="Castelle C.J."/>
            <person name="Probst A.J."/>
            <person name="Thomas B.C."/>
            <person name="Singh A."/>
            <person name="Wilkins M.J."/>
            <person name="Karaoz U."/>
            <person name="Brodie E.L."/>
            <person name="Williams K.H."/>
            <person name="Hubbard S.S."/>
            <person name="Banfield J.F."/>
        </authorList>
    </citation>
    <scope>NUCLEOTIDE SEQUENCE [LARGE SCALE GENOMIC DNA]</scope>
</reference>
<dbReference type="NCBIfam" id="NF004123">
    <property type="entry name" value="PRK05610.1"/>
    <property type="match status" value="1"/>
</dbReference>
<dbReference type="InterPro" id="IPR019984">
    <property type="entry name" value="Ribosomal_uS17_bact/chlr"/>
</dbReference>
<sequence length="96" mass="10903">MKVFIGTVVSKKMAKTATVAVGRDVAHPIYKKRIKKVRNYHVHDEIGVNIGDKVSFVPSKPISKLKRWKLVAVIVEKKKRKETSLVEVKPAKKIKK</sequence>
<dbReference type="GO" id="GO:0022627">
    <property type="term" value="C:cytosolic small ribosomal subunit"/>
    <property type="evidence" value="ECO:0007669"/>
    <property type="project" value="TreeGrafter"/>
</dbReference>
<dbReference type="GO" id="GO:0019843">
    <property type="term" value="F:rRNA binding"/>
    <property type="evidence" value="ECO:0007669"/>
    <property type="project" value="UniProtKB-UniRule"/>
</dbReference>
<dbReference type="InterPro" id="IPR012340">
    <property type="entry name" value="NA-bd_OB-fold"/>
</dbReference>
<keyword evidence="5 6" id="KW-0687">Ribonucleoprotein</keyword>
<comment type="similarity">
    <text evidence="1 6">Belongs to the universal ribosomal protein uS17 family.</text>
</comment>
<dbReference type="STRING" id="1802538.A2382_05185"/>
<evidence type="ECO:0000256" key="5">
    <source>
        <dbReference type="ARBA" id="ARBA00023274"/>
    </source>
</evidence>
<dbReference type="CDD" id="cd00364">
    <property type="entry name" value="Ribosomal_uS17"/>
    <property type="match status" value="1"/>
</dbReference>
<keyword evidence="4 6" id="KW-0689">Ribosomal protein</keyword>
<dbReference type="PANTHER" id="PTHR10744">
    <property type="entry name" value="40S RIBOSOMAL PROTEIN S11 FAMILY MEMBER"/>
    <property type="match status" value="1"/>
</dbReference>
<keyword evidence="2 6" id="KW-0699">rRNA-binding</keyword>
<dbReference type="Gene3D" id="2.40.50.140">
    <property type="entry name" value="Nucleic acid-binding proteins"/>
    <property type="match status" value="1"/>
</dbReference>
<gene>
    <name evidence="6" type="primary">rpsQ</name>
    <name evidence="7" type="ORF">A2382_05185</name>
</gene>
<dbReference type="GO" id="GO:0003735">
    <property type="term" value="F:structural constituent of ribosome"/>
    <property type="evidence" value="ECO:0007669"/>
    <property type="project" value="InterPro"/>
</dbReference>
<evidence type="ECO:0000313" key="8">
    <source>
        <dbReference type="Proteomes" id="UP000178999"/>
    </source>
</evidence>
<organism evidence="7 8">
    <name type="scientific">Candidatus Woesebacteria bacterium RIFOXYB1_FULL_38_16</name>
    <dbReference type="NCBI Taxonomy" id="1802538"/>
    <lineage>
        <taxon>Bacteria</taxon>
        <taxon>Candidatus Woeseibacteriota</taxon>
    </lineage>
</organism>
<evidence type="ECO:0000313" key="7">
    <source>
        <dbReference type="EMBL" id="OGM80047.1"/>
    </source>
</evidence>
<protein>
    <recommendedName>
        <fullName evidence="6">Small ribosomal subunit protein uS17</fullName>
    </recommendedName>
</protein>
<evidence type="ECO:0000256" key="1">
    <source>
        <dbReference type="ARBA" id="ARBA00010254"/>
    </source>
</evidence>
<dbReference type="PANTHER" id="PTHR10744:SF1">
    <property type="entry name" value="SMALL RIBOSOMAL SUBUNIT PROTEIN US17M"/>
    <property type="match status" value="1"/>
</dbReference>
<evidence type="ECO:0000256" key="2">
    <source>
        <dbReference type="ARBA" id="ARBA00022730"/>
    </source>
</evidence>
<dbReference type="AlphaFoldDB" id="A0A1F8CUQ0"/>
<dbReference type="GO" id="GO:0006412">
    <property type="term" value="P:translation"/>
    <property type="evidence" value="ECO:0007669"/>
    <property type="project" value="UniProtKB-UniRule"/>
</dbReference>
<proteinExistence type="inferred from homology"/>
<keyword evidence="3 6" id="KW-0694">RNA-binding</keyword>
<comment type="subunit">
    <text evidence="6">Part of the 30S ribosomal subunit.</text>
</comment>
<dbReference type="InterPro" id="IPR000266">
    <property type="entry name" value="Ribosomal_uS17"/>
</dbReference>
<comment type="function">
    <text evidence="6">One of the primary rRNA binding proteins, it binds specifically to the 5'-end of 16S ribosomal RNA.</text>
</comment>
<dbReference type="PRINTS" id="PR00973">
    <property type="entry name" value="RIBOSOMALS17"/>
</dbReference>